<dbReference type="AlphaFoldDB" id="A0A7C9J2T6"/>
<dbReference type="PROSITE" id="PS00166">
    <property type="entry name" value="ENOYL_COA_HYDRATASE"/>
    <property type="match status" value="1"/>
</dbReference>
<dbReference type="InterPro" id="IPR014748">
    <property type="entry name" value="Enoyl-CoA_hydra_C"/>
</dbReference>
<dbReference type="Gene3D" id="1.10.12.10">
    <property type="entry name" value="Lyase 2-enoyl-coa Hydratase, Chain A, domain 2"/>
    <property type="match status" value="1"/>
</dbReference>
<proteinExistence type="inferred from homology"/>
<dbReference type="InterPro" id="IPR051683">
    <property type="entry name" value="Enoyl-CoA_Hydratase/Isomerase"/>
</dbReference>
<organism evidence="3 4">
    <name type="scientific">Kangsaoukella pontilimi</name>
    <dbReference type="NCBI Taxonomy" id="2691042"/>
    <lineage>
        <taxon>Bacteria</taxon>
        <taxon>Pseudomonadati</taxon>
        <taxon>Pseudomonadota</taxon>
        <taxon>Alphaproteobacteria</taxon>
        <taxon>Rhodobacterales</taxon>
        <taxon>Paracoccaceae</taxon>
        <taxon>Kangsaoukella</taxon>
    </lineage>
</organism>
<dbReference type="NCBIfam" id="NF005675">
    <property type="entry name" value="PRK07468.1"/>
    <property type="match status" value="1"/>
</dbReference>
<evidence type="ECO:0000256" key="1">
    <source>
        <dbReference type="ARBA" id="ARBA00005254"/>
    </source>
</evidence>
<evidence type="ECO:0000256" key="2">
    <source>
        <dbReference type="RuleBase" id="RU003707"/>
    </source>
</evidence>
<keyword evidence="4" id="KW-1185">Reference proteome</keyword>
<name>A0A7C9J2T6_9RHOB</name>
<dbReference type="GO" id="GO:0008300">
    <property type="term" value="P:isoprenoid catabolic process"/>
    <property type="evidence" value="ECO:0007669"/>
    <property type="project" value="TreeGrafter"/>
</dbReference>
<dbReference type="RefSeq" id="WP_160763638.1">
    <property type="nucleotide sequence ID" value="NZ_WUPT01000001.1"/>
</dbReference>
<sequence>MTGIRCETDRRGVARLVLARPEKRNALDSAMIGALAETAGRLAGDSGVRVVVLSAEGPVFSAGGDLDWMRAQMAAESETRRREARALAMALKALNDLPKPLIGRVHGDAYGGGVGLMSVCDVVLAAAGTRFGLTETRLGLSPATIGPYVVERMGAARARQVFFSPRLFGAEEAATLGLVSRVVDPGALDAAIEDEVAAYLTAAPGAVAASKALVARLGSRVDEAAIEASIDALVARWETDEAEEGTRAFFEKRPPGWTRRE</sequence>
<evidence type="ECO:0000313" key="3">
    <source>
        <dbReference type="EMBL" id="MXQ07781.1"/>
    </source>
</evidence>
<dbReference type="PANTHER" id="PTHR42964">
    <property type="entry name" value="ENOYL-COA HYDRATASE"/>
    <property type="match status" value="1"/>
</dbReference>
<dbReference type="EMBL" id="WUPT01000001">
    <property type="protein sequence ID" value="MXQ07781.1"/>
    <property type="molecule type" value="Genomic_DNA"/>
</dbReference>
<comment type="caution">
    <text evidence="3">The sequence shown here is derived from an EMBL/GenBank/DDBJ whole genome shotgun (WGS) entry which is preliminary data.</text>
</comment>
<dbReference type="GO" id="GO:0003824">
    <property type="term" value="F:catalytic activity"/>
    <property type="evidence" value="ECO:0007669"/>
    <property type="project" value="InterPro"/>
</dbReference>
<comment type="similarity">
    <text evidence="1 2">Belongs to the enoyl-CoA hydratase/isomerase family.</text>
</comment>
<dbReference type="InterPro" id="IPR018376">
    <property type="entry name" value="Enoyl-CoA_hyd/isom_CS"/>
</dbReference>
<gene>
    <name evidence="3" type="ORF">GQ651_07970</name>
</gene>
<accession>A0A7C9J2T6</accession>
<reference evidence="3 4" key="1">
    <citation type="submission" date="2019-12" db="EMBL/GenBank/DDBJ databases">
        <authorList>
            <person name="Lee S.D."/>
        </authorList>
    </citation>
    <scope>NUCLEOTIDE SEQUENCE [LARGE SCALE GENOMIC DNA]</scope>
    <source>
        <strain evidence="3 4">GH1-50</strain>
    </source>
</reference>
<dbReference type="Pfam" id="PF00378">
    <property type="entry name" value="ECH_1"/>
    <property type="match status" value="1"/>
</dbReference>
<dbReference type="Gene3D" id="3.90.226.10">
    <property type="entry name" value="2-enoyl-CoA Hydratase, Chain A, domain 1"/>
    <property type="match status" value="1"/>
</dbReference>
<dbReference type="CDD" id="cd06558">
    <property type="entry name" value="crotonase-like"/>
    <property type="match status" value="1"/>
</dbReference>
<dbReference type="PANTHER" id="PTHR42964:SF1">
    <property type="entry name" value="POLYKETIDE BIOSYNTHESIS ENOYL-COA HYDRATASE PKSH-RELATED"/>
    <property type="match status" value="1"/>
</dbReference>
<dbReference type="InterPro" id="IPR001753">
    <property type="entry name" value="Enoyl-CoA_hydra/iso"/>
</dbReference>
<evidence type="ECO:0000313" key="4">
    <source>
        <dbReference type="Proteomes" id="UP000480350"/>
    </source>
</evidence>
<dbReference type="InterPro" id="IPR029045">
    <property type="entry name" value="ClpP/crotonase-like_dom_sf"/>
</dbReference>
<dbReference type="Proteomes" id="UP000480350">
    <property type="component" value="Unassembled WGS sequence"/>
</dbReference>
<reference evidence="3 4" key="2">
    <citation type="submission" date="2020-03" db="EMBL/GenBank/DDBJ databases">
        <title>Kangsaoukella pontilimi gen. nov., sp. nov., a new member of the family Rhodobacteraceae isolated from a tidal mudflat.</title>
        <authorList>
            <person name="Kim I.S."/>
        </authorList>
    </citation>
    <scope>NUCLEOTIDE SEQUENCE [LARGE SCALE GENOMIC DNA]</scope>
    <source>
        <strain evidence="3 4">GH1-50</strain>
    </source>
</reference>
<protein>
    <submittedName>
        <fullName evidence="3">Crotonase/enoyl-CoA hydratase family protein</fullName>
    </submittedName>
</protein>
<dbReference type="SUPFAM" id="SSF52096">
    <property type="entry name" value="ClpP/crotonase"/>
    <property type="match status" value="1"/>
</dbReference>